<keyword evidence="2" id="KW-1185">Reference proteome</keyword>
<proteinExistence type="predicted"/>
<reference evidence="1 2" key="1">
    <citation type="journal article" date="2007" name="Science">
        <title>Genomic minimalism in the early diverging intestinal parasite Giardia lamblia.</title>
        <authorList>
            <person name="Morrison H.G."/>
            <person name="McArthur A.G."/>
            <person name="Gillin F.D."/>
            <person name="Aley S.B."/>
            <person name="Adam R.D."/>
            <person name="Olsen G.J."/>
            <person name="Best A.A."/>
            <person name="Cande W.Z."/>
            <person name="Chen F."/>
            <person name="Cipriano M.J."/>
            <person name="Davids B.J."/>
            <person name="Dawson S.C."/>
            <person name="Elmendorf H.G."/>
            <person name="Hehl A.B."/>
            <person name="Holder M.E."/>
            <person name="Huse S.M."/>
            <person name="Kim U.U."/>
            <person name="Lasek-Nesselquist E."/>
            <person name="Manning G."/>
            <person name="Nigam A."/>
            <person name="Nixon J.E."/>
            <person name="Palm D."/>
            <person name="Passamaneck N.E."/>
            <person name="Prabhu A."/>
            <person name="Reich C.I."/>
            <person name="Reiner D.S."/>
            <person name="Samuelson J."/>
            <person name="Svard S.G."/>
            <person name="Sogin M.L."/>
        </authorList>
    </citation>
    <scope>NUCLEOTIDE SEQUENCE [LARGE SCALE GENOMIC DNA]</scope>
    <source>
        <strain evidence="1 2">WB C6</strain>
    </source>
</reference>
<dbReference type="GeneID" id="5699384"/>
<dbReference type="HOGENOM" id="CLU_1622122_0_0_1"/>
<organism evidence="1 2">
    <name type="scientific">Giardia intestinalis (strain ATCC 50803 / WB clone C6)</name>
    <name type="common">Giardia lamblia</name>
    <dbReference type="NCBI Taxonomy" id="184922"/>
    <lineage>
        <taxon>Eukaryota</taxon>
        <taxon>Metamonada</taxon>
        <taxon>Diplomonadida</taxon>
        <taxon>Hexamitidae</taxon>
        <taxon>Giardiinae</taxon>
        <taxon>Giardia</taxon>
    </lineage>
</organism>
<comment type="caution">
    <text evidence="1">The sequence shown here is derived from an EMBL/GenBank/DDBJ whole genome shotgun (WGS) entry which is preliminary data.</text>
</comment>
<dbReference type="VEuPathDB" id="GiardiaDB:GL50803_10182"/>
<dbReference type="AlphaFoldDB" id="A8BKB3"/>
<dbReference type="OMA" id="FTEEPLH"/>
<sequence length="164" mass="17531">MALSMRNDVSSRILDISRRSIAIGVTTAGASLASRLVSSLFHPRRAKKATDTPFKSAVTAGATAALSNQLSECTTMALNGATQSHGVLNNMAAAAVSAAVLSQLTHQQSLRRVALAPVHVGLSSMLFTEEPLHSRLPLQINKRYFGLRQFLLDPPIRKSDGQQP</sequence>
<evidence type="ECO:0000313" key="1">
    <source>
        <dbReference type="EMBL" id="KAE8301512.1"/>
    </source>
</evidence>
<gene>
    <name evidence="1" type="ORF">GL50803_0010182</name>
</gene>
<dbReference type="EMBL" id="AACB03000005">
    <property type="protein sequence ID" value="KAE8301512.1"/>
    <property type="molecule type" value="Genomic_DNA"/>
</dbReference>
<dbReference type="RefSeq" id="XP_001706495.1">
    <property type="nucleotide sequence ID" value="XM_001706443.1"/>
</dbReference>
<dbReference type="Proteomes" id="UP000001548">
    <property type="component" value="Unassembled WGS sequence"/>
</dbReference>
<evidence type="ECO:0000313" key="2">
    <source>
        <dbReference type="Proteomes" id="UP000001548"/>
    </source>
</evidence>
<protein>
    <submittedName>
        <fullName evidence="1">Uncharacterized protein</fullName>
    </submittedName>
</protein>
<name>A8BKB3_GIAIC</name>
<accession>A8BKB3</accession>
<dbReference type="KEGG" id="gla:GL50803_0010182"/>